<dbReference type="SUPFAM" id="SSF103473">
    <property type="entry name" value="MFS general substrate transporter"/>
    <property type="match status" value="1"/>
</dbReference>
<protein>
    <recommendedName>
        <fullName evidence="4">MFS transporter</fullName>
    </recommendedName>
</protein>
<organism evidence="2 3">
    <name type="scientific">Actinomyces radicidentis</name>
    <dbReference type="NCBI Taxonomy" id="111015"/>
    <lineage>
        <taxon>Bacteria</taxon>
        <taxon>Bacillati</taxon>
        <taxon>Actinomycetota</taxon>
        <taxon>Actinomycetes</taxon>
        <taxon>Actinomycetales</taxon>
        <taxon>Actinomycetaceae</taxon>
        <taxon>Actinomyces</taxon>
    </lineage>
</organism>
<name>A0A109W273_ACTRD</name>
<keyword evidence="3" id="KW-1185">Reference proteome</keyword>
<dbReference type="InterPro" id="IPR036259">
    <property type="entry name" value="MFS_trans_sf"/>
</dbReference>
<dbReference type="EMBL" id="CP014228">
    <property type="protein sequence ID" value="AMD86689.1"/>
    <property type="molecule type" value="Genomic_DNA"/>
</dbReference>
<evidence type="ECO:0000256" key="1">
    <source>
        <dbReference type="SAM" id="Phobius"/>
    </source>
</evidence>
<feature type="transmembrane region" description="Helical" evidence="1">
    <location>
        <begin position="16"/>
        <end position="33"/>
    </location>
</feature>
<keyword evidence="1" id="KW-0472">Membrane</keyword>
<reference evidence="3" key="1">
    <citation type="submission" date="2016-02" db="EMBL/GenBank/DDBJ databases">
        <authorList>
            <person name="Holder M.E."/>
            <person name="Ajami N.J."/>
            <person name="Petrosino J.F."/>
        </authorList>
    </citation>
    <scope>NUCLEOTIDE SEQUENCE [LARGE SCALE GENOMIC DNA]</scope>
    <source>
        <strain evidence="3">CCUG 36733</strain>
    </source>
</reference>
<keyword evidence="1" id="KW-1133">Transmembrane helix</keyword>
<dbReference type="AlphaFoldDB" id="A0A109W273"/>
<dbReference type="KEGG" id="ard:AXF14_02595"/>
<accession>A0A109W273</accession>
<evidence type="ECO:0000313" key="2">
    <source>
        <dbReference type="EMBL" id="AMD86689.1"/>
    </source>
</evidence>
<evidence type="ECO:0008006" key="4">
    <source>
        <dbReference type="Google" id="ProtNLM"/>
    </source>
</evidence>
<feature type="transmembrane region" description="Helical" evidence="1">
    <location>
        <begin position="136"/>
        <end position="154"/>
    </location>
</feature>
<dbReference type="Proteomes" id="UP000065220">
    <property type="component" value="Chromosome"/>
</dbReference>
<feature type="transmembrane region" description="Helical" evidence="1">
    <location>
        <begin position="39"/>
        <end position="58"/>
    </location>
</feature>
<dbReference type="RefSeq" id="WP_067940579.1">
    <property type="nucleotide sequence ID" value="NZ_CP014228.1"/>
</dbReference>
<feature type="transmembrane region" description="Helical" evidence="1">
    <location>
        <begin position="100"/>
        <end position="121"/>
    </location>
</feature>
<gene>
    <name evidence="2" type="ORF">AXF14_02595</name>
</gene>
<evidence type="ECO:0000313" key="3">
    <source>
        <dbReference type="Proteomes" id="UP000065220"/>
    </source>
</evidence>
<proteinExistence type="predicted"/>
<keyword evidence="1" id="KW-0812">Transmembrane</keyword>
<sequence length="164" mass="17449">MVTHPARARARQGRPAPSLLLAITYLACISLGLPDSLVGSGLVTALSVATTAVALLGFSSARSYWALRLWAVPYGLGAGAVDAALNNVAAVRYKARHMNWLHAMCGVGASISPFIMGRALITDASRPAGWTSPHPLPWYLGTLVVLGLVMSERLNRLMDRDERG</sequence>